<evidence type="ECO:0000256" key="1">
    <source>
        <dbReference type="ARBA" id="ARBA00022603"/>
    </source>
</evidence>
<dbReference type="EMBL" id="CP011129">
    <property type="protein sequence ID" value="ALN82125.1"/>
    <property type="molecule type" value="Genomic_DNA"/>
</dbReference>
<dbReference type="GO" id="GO:0032259">
    <property type="term" value="P:methylation"/>
    <property type="evidence" value="ECO:0007669"/>
    <property type="project" value="UniProtKB-KW"/>
</dbReference>
<evidence type="ECO:0000259" key="6">
    <source>
        <dbReference type="Pfam" id="PF13847"/>
    </source>
</evidence>
<evidence type="ECO:0000259" key="7">
    <source>
        <dbReference type="Pfam" id="PF17827"/>
    </source>
</evidence>
<dbReference type="KEGG" id="lab:LA76x_4009"/>
<feature type="domain" description="Release factor glutamine methyltransferase N-terminal" evidence="7">
    <location>
        <begin position="50"/>
        <end position="101"/>
    </location>
</feature>
<keyword evidence="1 5" id="KW-0489">Methyltransferase</keyword>
<feature type="binding site" evidence="5">
    <location>
        <begin position="212"/>
        <end position="215"/>
    </location>
    <ligand>
        <name>substrate</name>
    </ligand>
</feature>
<dbReference type="InterPro" id="IPR004556">
    <property type="entry name" value="HemK-like"/>
</dbReference>
<keyword evidence="2 5" id="KW-0808">Transferase</keyword>
<dbReference type="PANTHER" id="PTHR18895:SF74">
    <property type="entry name" value="MTRF1L RELEASE FACTOR GLUTAMINE METHYLTRANSFERASE"/>
    <property type="match status" value="1"/>
</dbReference>
<dbReference type="Gene3D" id="1.10.8.10">
    <property type="entry name" value="DNA helicase RuvA subunit, C-terminal domain"/>
    <property type="match status" value="1"/>
</dbReference>
<reference evidence="8 9" key="1">
    <citation type="journal article" date="2015" name="BMC Genomics">
        <title>Comparative genomics and metabolic profiling of the genus Lysobacter.</title>
        <authorList>
            <person name="de Bruijn I."/>
            <person name="Cheng X."/>
            <person name="de Jager V."/>
            <person name="Exposito R.G."/>
            <person name="Watrous J."/>
            <person name="Patel N."/>
            <person name="Postma J."/>
            <person name="Dorrestein P.C."/>
            <person name="Kobayashi D."/>
            <person name="Raaijmakers J.M."/>
        </authorList>
    </citation>
    <scope>NUCLEOTIDE SEQUENCE [LARGE SCALE GENOMIC DNA]</scope>
    <source>
        <strain evidence="8 9">76</strain>
    </source>
</reference>
<dbReference type="EC" id="2.1.1.297" evidence="5"/>
<evidence type="ECO:0000313" key="9">
    <source>
        <dbReference type="Proteomes" id="UP000060787"/>
    </source>
</evidence>
<dbReference type="Proteomes" id="UP000060787">
    <property type="component" value="Chromosome"/>
</dbReference>
<dbReference type="SUPFAM" id="SSF53335">
    <property type="entry name" value="S-adenosyl-L-methionine-dependent methyltransferases"/>
    <property type="match status" value="1"/>
</dbReference>
<proteinExistence type="inferred from homology"/>
<dbReference type="InterPro" id="IPR050320">
    <property type="entry name" value="N5-glutamine_MTase"/>
</dbReference>
<dbReference type="STRING" id="84531.LA76x_4009"/>
<dbReference type="Gene3D" id="3.40.50.150">
    <property type="entry name" value="Vaccinia Virus protein VP39"/>
    <property type="match status" value="1"/>
</dbReference>
<dbReference type="InterPro" id="IPR019874">
    <property type="entry name" value="RF_methyltr_PrmC"/>
</dbReference>
<dbReference type="GO" id="GO:0003676">
    <property type="term" value="F:nucleic acid binding"/>
    <property type="evidence" value="ECO:0007669"/>
    <property type="project" value="InterPro"/>
</dbReference>
<dbReference type="HAMAP" id="MF_02126">
    <property type="entry name" value="RF_methyltr_PrmC"/>
    <property type="match status" value="1"/>
</dbReference>
<evidence type="ECO:0000256" key="4">
    <source>
        <dbReference type="ARBA" id="ARBA00048391"/>
    </source>
</evidence>
<dbReference type="PATRIC" id="fig|84531.8.peg.4016"/>
<accession>A0A0S2FF27</accession>
<dbReference type="GO" id="GO:0102559">
    <property type="term" value="F:peptide chain release factor N(5)-glutamine methyltransferase activity"/>
    <property type="evidence" value="ECO:0007669"/>
    <property type="project" value="UniProtKB-EC"/>
</dbReference>
<dbReference type="PANTHER" id="PTHR18895">
    <property type="entry name" value="HEMK METHYLTRANSFERASE"/>
    <property type="match status" value="1"/>
</dbReference>
<dbReference type="Pfam" id="PF13847">
    <property type="entry name" value="Methyltransf_31"/>
    <property type="match status" value="1"/>
</dbReference>
<evidence type="ECO:0000256" key="5">
    <source>
        <dbReference type="HAMAP-Rule" id="MF_02126"/>
    </source>
</evidence>
<organism evidence="8 9">
    <name type="scientific">Lysobacter antibioticus</name>
    <dbReference type="NCBI Taxonomy" id="84531"/>
    <lineage>
        <taxon>Bacteria</taxon>
        <taxon>Pseudomonadati</taxon>
        <taxon>Pseudomonadota</taxon>
        <taxon>Gammaproteobacteria</taxon>
        <taxon>Lysobacterales</taxon>
        <taxon>Lysobacteraceae</taxon>
        <taxon>Lysobacter</taxon>
    </lineage>
</organism>
<dbReference type="AlphaFoldDB" id="A0A0S2FF27"/>
<dbReference type="eggNOG" id="COG2890">
    <property type="taxonomic scope" value="Bacteria"/>
</dbReference>
<protein>
    <recommendedName>
        <fullName evidence="5">Release factor glutamine methyltransferase</fullName>
        <shortName evidence="5">RF MTase</shortName>
        <ecNumber evidence="5">2.1.1.297</ecNumber>
    </recommendedName>
    <alternativeName>
        <fullName evidence="5">N5-glutamine methyltransferase PrmC</fullName>
    </alternativeName>
    <alternativeName>
        <fullName evidence="5">Protein-(glutamine-N5) MTase PrmC</fullName>
    </alternativeName>
    <alternativeName>
        <fullName evidence="5">Protein-glutamine N-methyltransferase PrmC</fullName>
    </alternativeName>
</protein>
<keyword evidence="3 5" id="KW-0949">S-adenosyl-L-methionine</keyword>
<comment type="catalytic activity">
    <reaction evidence="4 5">
        <text>L-glutaminyl-[peptide chain release factor] + S-adenosyl-L-methionine = N(5)-methyl-L-glutaminyl-[peptide chain release factor] + S-adenosyl-L-homocysteine + H(+)</text>
        <dbReference type="Rhea" id="RHEA:42896"/>
        <dbReference type="Rhea" id="RHEA-COMP:10271"/>
        <dbReference type="Rhea" id="RHEA-COMP:10272"/>
        <dbReference type="ChEBI" id="CHEBI:15378"/>
        <dbReference type="ChEBI" id="CHEBI:30011"/>
        <dbReference type="ChEBI" id="CHEBI:57856"/>
        <dbReference type="ChEBI" id="CHEBI:59789"/>
        <dbReference type="ChEBI" id="CHEBI:61891"/>
        <dbReference type="EC" id="2.1.1.297"/>
    </reaction>
</comment>
<keyword evidence="9" id="KW-1185">Reference proteome</keyword>
<gene>
    <name evidence="5 8" type="primary">prmC</name>
    <name evidence="8" type="ORF">LA76x_4009</name>
</gene>
<dbReference type="PROSITE" id="PS00092">
    <property type="entry name" value="N6_MTASE"/>
    <property type="match status" value="1"/>
</dbReference>
<dbReference type="InterPro" id="IPR025714">
    <property type="entry name" value="Methyltranfer_dom"/>
</dbReference>
<comment type="similarity">
    <text evidence="5">Belongs to the protein N5-glutamine methyltransferase family. PrmC subfamily.</text>
</comment>
<dbReference type="NCBIfam" id="TIGR03534">
    <property type="entry name" value="RF_mod_PrmC"/>
    <property type="match status" value="1"/>
</dbReference>
<dbReference type="InterPro" id="IPR002052">
    <property type="entry name" value="DNA_methylase_N6_adenine_CS"/>
</dbReference>
<dbReference type="Pfam" id="PF17827">
    <property type="entry name" value="PrmC_N"/>
    <property type="match status" value="1"/>
</dbReference>
<feature type="binding site" evidence="5">
    <location>
        <position position="169"/>
    </location>
    <ligand>
        <name>S-adenosyl-L-methionine</name>
        <dbReference type="ChEBI" id="CHEBI:59789"/>
    </ligand>
</feature>
<name>A0A0S2FF27_LYSAN</name>
<feature type="binding site" evidence="5">
    <location>
        <position position="197"/>
    </location>
    <ligand>
        <name>S-adenosyl-L-methionine</name>
        <dbReference type="ChEBI" id="CHEBI:59789"/>
    </ligand>
</feature>
<dbReference type="CDD" id="cd02440">
    <property type="entry name" value="AdoMet_MTases"/>
    <property type="match status" value="1"/>
</dbReference>
<feature type="domain" description="Methyltransferase" evidence="6">
    <location>
        <begin position="137"/>
        <end position="269"/>
    </location>
</feature>
<dbReference type="FunFam" id="3.40.50.150:FF:000053">
    <property type="entry name" value="Release factor glutamine methyltransferase"/>
    <property type="match status" value="1"/>
</dbReference>
<dbReference type="InterPro" id="IPR040758">
    <property type="entry name" value="PrmC_N"/>
</dbReference>
<evidence type="ECO:0000256" key="3">
    <source>
        <dbReference type="ARBA" id="ARBA00022691"/>
    </source>
</evidence>
<dbReference type="InterPro" id="IPR029063">
    <property type="entry name" value="SAM-dependent_MTases_sf"/>
</dbReference>
<sequence>MTVFANRNARTRNRLAYDAAMNSPSDPHHDTGAERIDAALCWARALIGRGEAELLLAHALERPRSWLFAHDDHVMDATVAQRYRRLVERRVAGEPVAYLLGQRGFWRFDLAVTPATLIPRPETERLVELALSLLPEDRDLTIADLGTGSGAIALALAFERPRARVIAVDFSADALEVARANAASLQLGNVEFRRGDWFAPLAGERFDLIASNPPYIEDDDVHLQQGDLRHEPRSALASGADGLDAIRVIARDAPAHLQPGGWLLIEHGWEQGAAVRALLTQAGLVDAVTERDLEERDRVSLARKPGA</sequence>
<feature type="binding site" evidence="5">
    <location>
        <begin position="146"/>
        <end position="150"/>
    </location>
    <ligand>
        <name>S-adenosyl-L-methionine</name>
        <dbReference type="ChEBI" id="CHEBI:59789"/>
    </ligand>
</feature>
<evidence type="ECO:0000313" key="8">
    <source>
        <dbReference type="EMBL" id="ALN82125.1"/>
    </source>
</evidence>
<evidence type="ECO:0000256" key="2">
    <source>
        <dbReference type="ARBA" id="ARBA00022679"/>
    </source>
</evidence>
<comment type="function">
    <text evidence="5">Methylates the class 1 translation termination release factors RF1/PrfA and RF2/PrfB on the glutamine residue of the universally conserved GGQ motif.</text>
</comment>
<feature type="binding site" evidence="5">
    <location>
        <position position="212"/>
    </location>
    <ligand>
        <name>S-adenosyl-L-methionine</name>
        <dbReference type="ChEBI" id="CHEBI:59789"/>
    </ligand>
</feature>
<dbReference type="NCBIfam" id="TIGR00536">
    <property type="entry name" value="hemK_fam"/>
    <property type="match status" value="1"/>
</dbReference>